<dbReference type="Proteomes" id="UP000442694">
    <property type="component" value="Unassembled WGS sequence"/>
</dbReference>
<dbReference type="GO" id="GO:0005886">
    <property type="term" value="C:plasma membrane"/>
    <property type="evidence" value="ECO:0007669"/>
    <property type="project" value="UniProtKB-SubCell"/>
</dbReference>
<comment type="similarity">
    <text evidence="7">Belongs to the methyl-accepting chemotaxis (MCP) protein family.</text>
</comment>
<evidence type="ECO:0000256" key="6">
    <source>
        <dbReference type="ARBA" id="ARBA00023136"/>
    </source>
</evidence>
<keyword evidence="2" id="KW-1003">Cell membrane</keyword>
<evidence type="ECO:0000313" key="12">
    <source>
        <dbReference type="Proteomes" id="UP000442694"/>
    </source>
</evidence>
<evidence type="ECO:0000256" key="9">
    <source>
        <dbReference type="SAM" id="Phobius"/>
    </source>
</evidence>
<dbReference type="SMART" id="SM01049">
    <property type="entry name" value="Cache_2"/>
    <property type="match status" value="1"/>
</dbReference>
<dbReference type="EMBL" id="WFLN01000007">
    <property type="protein sequence ID" value="KAB8029786.1"/>
    <property type="molecule type" value="Genomic_DNA"/>
</dbReference>
<accession>A0A833JBR4</accession>
<dbReference type="Pfam" id="PF00015">
    <property type="entry name" value="MCPsignal"/>
    <property type="match status" value="1"/>
</dbReference>
<dbReference type="Pfam" id="PF17200">
    <property type="entry name" value="sCache_2"/>
    <property type="match status" value="1"/>
</dbReference>
<sequence>MMFNKLSIKKKMIYWNILIIIIFAIILYFIMNNALDRMVHEKEIQIKHITEASYNIIKKYIKLEQDGKMTRKVAMETAEGIIENARYDGTNYVFIDDIDQRQIVNPTRPEFKGQLQPTPPETMALLVSSMKQNKEGDYFNFFTKKPGFEGTFRKIAFVKPIPEWQWFVGTGAYINDIDEQRTEYIIELITISSILAIFLMFGGTFFANLISVPLAKLSKDLIQSAENMEKKSKYLTQMSENVGNSSKEQANSIQETAAAIAEVTSMITRTSALTVQSGTLAHKISEGTAQGGESVNRMVTSMEAIQESSQRLSDIEAIIKQIETKTMVINEIVTKTELLSLNASIEAARAGEYGKGFAVVAEEVGNLANTSGRSSNEIRDLLEKSRGSVQEILQLTVERVSEGQNKTIEVKNTFEKITTDVNDINAQMTQITDATREQEIGVKQIASAMAKIDASAIQNTESAEKSISASTDVFKISKELKDIAFKTENIIFGEMKIASKPR</sequence>
<keyword evidence="8" id="KW-0807">Transducer</keyword>
<evidence type="ECO:0000313" key="11">
    <source>
        <dbReference type="EMBL" id="KAB8029786.1"/>
    </source>
</evidence>
<evidence type="ECO:0000256" key="8">
    <source>
        <dbReference type="PROSITE-ProRule" id="PRU00284"/>
    </source>
</evidence>
<dbReference type="GO" id="GO:0004888">
    <property type="term" value="F:transmembrane signaling receptor activity"/>
    <property type="evidence" value="ECO:0007669"/>
    <property type="project" value="InterPro"/>
</dbReference>
<dbReference type="PANTHER" id="PTHR43531">
    <property type="entry name" value="PROTEIN ICFG"/>
    <property type="match status" value="1"/>
</dbReference>
<dbReference type="AlphaFoldDB" id="A0A833JBR4"/>
<keyword evidence="4 9" id="KW-0812">Transmembrane</keyword>
<keyword evidence="6 9" id="KW-0472">Membrane</keyword>
<comment type="subcellular location">
    <subcellularLocation>
        <location evidence="1">Cell membrane</location>
        <topology evidence="1">Multi-pass membrane protein</topology>
    </subcellularLocation>
</comment>
<feature type="domain" description="Methyl-accepting transducer" evidence="10">
    <location>
        <begin position="224"/>
        <end position="474"/>
    </location>
</feature>
<reference evidence="11 12" key="1">
    <citation type="submission" date="2019-10" db="EMBL/GenBank/DDBJ databases">
        <title>New genus of Silvanigrellaceae.</title>
        <authorList>
            <person name="Pitt A."/>
            <person name="Hahn M.W."/>
        </authorList>
    </citation>
    <scope>NUCLEOTIDE SEQUENCE [LARGE SCALE GENOMIC DNA]</scope>
    <source>
        <strain evidence="11 12">33A1-SZDP</strain>
    </source>
</reference>
<dbReference type="GO" id="GO:0007165">
    <property type="term" value="P:signal transduction"/>
    <property type="evidence" value="ECO:0007669"/>
    <property type="project" value="UniProtKB-KW"/>
</dbReference>
<dbReference type="Gene3D" id="3.30.450.20">
    <property type="entry name" value="PAS domain"/>
    <property type="match status" value="1"/>
</dbReference>
<name>A0A833JBR4_9BACT</name>
<dbReference type="PROSITE" id="PS50111">
    <property type="entry name" value="CHEMOTAXIS_TRANSDUC_2"/>
    <property type="match status" value="1"/>
</dbReference>
<dbReference type="InterPro" id="IPR033480">
    <property type="entry name" value="sCache_2"/>
</dbReference>
<dbReference type="SMART" id="SM00283">
    <property type="entry name" value="MA"/>
    <property type="match status" value="1"/>
</dbReference>
<feature type="transmembrane region" description="Helical" evidence="9">
    <location>
        <begin position="12"/>
        <end position="31"/>
    </location>
</feature>
<evidence type="ECO:0000256" key="4">
    <source>
        <dbReference type="ARBA" id="ARBA00022692"/>
    </source>
</evidence>
<evidence type="ECO:0000256" key="2">
    <source>
        <dbReference type="ARBA" id="ARBA00022475"/>
    </source>
</evidence>
<keyword evidence="12" id="KW-1185">Reference proteome</keyword>
<dbReference type="GO" id="GO:0006935">
    <property type="term" value="P:chemotaxis"/>
    <property type="evidence" value="ECO:0007669"/>
    <property type="project" value="UniProtKB-KW"/>
</dbReference>
<evidence type="ECO:0000256" key="5">
    <source>
        <dbReference type="ARBA" id="ARBA00022989"/>
    </source>
</evidence>
<dbReference type="SUPFAM" id="SSF58104">
    <property type="entry name" value="Methyl-accepting chemotaxis protein (MCP) signaling domain"/>
    <property type="match status" value="1"/>
</dbReference>
<dbReference type="PRINTS" id="PR00260">
    <property type="entry name" value="CHEMTRNSDUCR"/>
</dbReference>
<evidence type="ECO:0000256" key="7">
    <source>
        <dbReference type="ARBA" id="ARBA00029447"/>
    </source>
</evidence>
<proteinExistence type="inferred from homology"/>
<dbReference type="Gene3D" id="1.10.287.950">
    <property type="entry name" value="Methyl-accepting chemotaxis protein"/>
    <property type="match status" value="1"/>
</dbReference>
<dbReference type="InterPro" id="IPR004089">
    <property type="entry name" value="MCPsignal_dom"/>
</dbReference>
<evidence type="ECO:0000256" key="1">
    <source>
        <dbReference type="ARBA" id="ARBA00004651"/>
    </source>
</evidence>
<dbReference type="InterPro" id="IPR051310">
    <property type="entry name" value="MCP_chemotaxis"/>
</dbReference>
<keyword evidence="5 9" id="KW-1133">Transmembrane helix</keyword>
<evidence type="ECO:0000259" key="10">
    <source>
        <dbReference type="PROSITE" id="PS50111"/>
    </source>
</evidence>
<organism evidence="11 12">
    <name type="scientific">Fluviispira multicolorata</name>
    <dbReference type="NCBI Taxonomy" id="2654512"/>
    <lineage>
        <taxon>Bacteria</taxon>
        <taxon>Pseudomonadati</taxon>
        <taxon>Bdellovibrionota</taxon>
        <taxon>Oligoflexia</taxon>
        <taxon>Silvanigrellales</taxon>
        <taxon>Silvanigrellaceae</taxon>
        <taxon>Fluviispira</taxon>
    </lineage>
</organism>
<protein>
    <recommendedName>
        <fullName evidence="10">Methyl-accepting transducer domain-containing protein</fullName>
    </recommendedName>
</protein>
<keyword evidence="3" id="KW-0145">Chemotaxis</keyword>
<feature type="transmembrane region" description="Helical" evidence="9">
    <location>
        <begin position="184"/>
        <end position="210"/>
    </location>
</feature>
<gene>
    <name evidence="11" type="ORF">GCL57_09595</name>
</gene>
<comment type="caution">
    <text evidence="11">The sequence shown here is derived from an EMBL/GenBank/DDBJ whole genome shotgun (WGS) entry which is preliminary data.</text>
</comment>
<dbReference type="PANTHER" id="PTHR43531:SF11">
    <property type="entry name" value="METHYL-ACCEPTING CHEMOTAXIS PROTEIN 3"/>
    <property type="match status" value="1"/>
</dbReference>
<dbReference type="InterPro" id="IPR004090">
    <property type="entry name" value="Chemotax_Me-accpt_rcpt"/>
</dbReference>
<evidence type="ECO:0000256" key="3">
    <source>
        <dbReference type="ARBA" id="ARBA00022500"/>
    </source>
</evidence>